<feature type="non-terminal residue" evidence="2">
    <location>
        <position position="1"/>
    </location>
</feature>
<dbReference type="AlphaFoldDB" id="A0AAE1HPH4"/>
<keyword evidence="3" id="KW-1185">Reference proteome</keyword>
<sequence length="77" mass="8483">RESVSPRTVPLRSRVLAVCVPREHRPRPIYSRRLHDLAANWVEVATQHVLGLPQDQRAGPAPALARAPPPGRAPGRT</sequence>
<organism evidence="2 3">
    <name type="scientific">Frankliniella fusca</name>
    <dbReference type="NCBI Taxonomy" id="407009"/>
    <lineage>
        <taxon>Eukaryota</taxon>
        <taxon>Metazoa</taxon>
        <taxon>Ecdysozoa</taxon>
        <taxon>Arthropoda</taxon>
        <taxon>Hexapoda</taxon>
        <taxon>Insecta</taxon>
        <taxon>Pterygota</taxon>
        <taxon>Neoptera</taxon>
        <taxon>Paraneoptera</taxon>
        <taxon>Thysanoptera</taxon>
        <taxon>Terebrantia</taxon>
        <taxon>Thripoidea</taxon>
        <taxon>Thripidae</taxon>
        <taxon>Frankliniella</taxon>
    </lineage>
</organism>
<comment type="caution">
    <text evidence="2">The sequence shown here is derived from an EMBL/GenBank/DDBJ whole genome shotgun (WGS) entry which is preliminary data.</text>
</comment>
<proteinExistence type="predicted"/>
<reference evidence="2" key="2">
    <citation type="journal article" date="2023" name="BMC Genomics">
        <title>Pest status, molecular evolution, and epigenetic factors derived from the genome assembly of Frankliniella fusca, a thysanopteran phytovirus vector.</title>
        <authorList>
            <person name="Catto M.A."/>
            <person name="Labadie P.E."/>
            <person name="Jacobson A.L."/>
            <person name="Kennedy G.G."/>
            <person name="Srinivasan R."/>
            <person name="Hunt B.G."/>
        </authorList>
    </citation>
    <scope>NUCLEOTIDE SEQUENCE</scope>
    <source>
        <strain evidence="2">PL_HMW_Pooled</strain>
    </source>
</reference>
<accession>A0AAE1HPH4</accession>
<dbReference type="GO" id="GO:0004527">
    <property type="term" value="F:exonuclease activity"/>
    <property type="evidence" value="ECO:0007669"/>
    <property type="project" value="UniProtKB-KW"/>
</dbReference>
<keyword evidence="2" id="KW-0540">Nuclease</keyword>
<dbReference type="Proteomes" id="UP001219518">
    <property type="component" value="Unassembled WGS sequence"/>
</dbReference>
<feature type="compositionally biased region" description="Low complexity" evidence="1">
    <location>
        <begin position="57"/>
        <end position="66"/>
    </location>
</feature>
<evidence type="ECO:0000313" key="2">
    <source>
        <dbReference type="EMBL" id="KAK3925062.1"/>
    </source>
</evidence>
<evidence type="ECO:0000256" key="1">
    <source>
        <dbReference type="SAM" id="MobiDB-lite"/>
    </source>
</evidence>
<keyword evidence="2" id="KW-0269">Exonuclease</keyword>
<keyword evidence="2" id="KW-0378">Hydrolase</keyword>
<dbReference type="EMBL" id="JAHWGI010001215">
    <property type="protein sequence ID" value="KAK3925062.1"/>
    <property type="molecule type" value="Genomic_DNA"/>
</dbReference>
<gene>
    <name evidence="2" type="ORF">KUF71_013331</name>
</gene>
<name>A0AAE1HPH4_9NEOP</name>
<feature type="compositionally biased region" description="Pro residues" evidence="1">
    <location>
        <begin position="67"/>
        <end position="77"/>
    </location>
</feature>
<reference evidence="2" key="1">
    <citation type="submission" date="2021-07" db="EMBL/GenBank/DDBJ databases">
        <authorList>
            <person name="Catto M.A."/>
            <person name="Jacobson A."/>
            <person name="Kennedy G."/>
            <person name="Labadie P."/>
            <person name="Hunt B.G."/>
            <person name="Srinivasan R."/>
        </authorList>
    </citation>
    <scope>NUCLEOTIDE SEQUENCE</scope>
    <source>
        <strain evidence="2">PL_HMW_Pooled</strain>
        <tissue evidence="2">Head</tissue>
    </source>
</reference>
<protein>
    <submittedName>
        <fullName evidence="2">Inactive exonuclease DIS3L2</fullName>
    </submittedName>
</protein>
<feature type="region of interest" description="Disordered" evidence="1">
    <location>
        <begin position="52"/>
        <end position="77"/>
    </location>
</feature>
<evidence type="ECO:0000313" key="3">
    <source>
        <dbReference type="Proteomes" id="UP001219518"/>
    </source>
</evidence>